<sequence length="358" mass="38553">MRIRADRHIPWIREFFGSLGQLELFDPPDFGNLNGVDALLVRSTSLVNSQTLGQARPKLVATATAGTDHLDLDFLSQAKIPWVYAPGCNAQAVAEWVVAALAQQNSGLLGLEGKILGIVGLGAAGGALKRLASILGLKILASDPLKESAGDSGPWRPLETLLSESDIISLHVPLVKDGPFPTAPLLGDKQLALIRPGSFLINASRGPVIEGLALLKKASELGALILDVWPEEPKINPNLLAQTQLASPHVAGYSQGAKYRGTQMIAQAFCLQFGLKIIAPSIPFAPQEINCPDNLAQLFGQISGQAKDDQNLRQGLDFKELRDHYSFRPEWSQILLKSSNNLPKKEQELAAKLGFCLL</sequence>
<keyword evidence="4" id="KW-0520">NAD</keyword>
<protein>
    <recommendedName>
        <fullName evidence="11">Erythronate-4-phosphate dehydrogenase</fullName>
    </recommendedName>
</protein>
<dbReference type="PANTHER" id="PTHR43761:SF1">
    <property type="entry name" value="D-ISOMER SPECIFIC 2-HYDROXYACID DEHYDROGENASE CATALYTIC DOMAIN-CONTAINING PROTEIN-RELATED"/>
    <property type="match status" value="1"/>
</dbReference>
<evidence type="ECO:0000256" key="4">
    <source>
        <dbReference type="ARBA" id="ARBA00023027"/>
    </source>
</evidence>
<dbReference type="Gene3D" id="3.30.1370.170">
    <property type="match status" value="1"/>
</dbReference>
<dbReference type="SUPFAM" id="SSF52283">
    <property type="entry name" value="Formate/glycerate dehydrogenase catalytic domain-like"/>
    <property type="match status" value="1"/>
</dbReference>
<dbReference type="GO" id="GO:0008615">
    <property type="term" value="P:pyridoxine biosynthetic process"/>
    <property type="evidence" value="ECO:0007669"/>
    <property type="project" value="UniProtKB-KW"/>
</dbReference>
<evidence type="ECO:0000259" key="8">
    <source>
        <dbReference type="Pfam" id="PF02826"/>
    </source>
</evidence>
<dbReference type="InterPro" id="IPR050418">
    <property type="entry name" value="D-iso_2-hydroxyacid_DH_PdxB"/>
</dbReference>
<keyword evidence="2" id="KW-0963">Cytoplasm</keyword>
<comment type="similarity">
    <text evidence="1 6">Belongs to the D-isomer specific 2-hydroxyacid dehydrogenase family.</text>
</comment>
<organism evidence="9 10">
    <name type="scientific">Candidatus Lambdaproteobacteria bacterium RIFOXYD2_FULL_50_16</name>
    <dbReference type="NCBI Taxonomy" id="1817772"/>
    <lineage>
        <taxon>Bacteria</taxon>
        <taxon>Pseudomonadati</taxon>
        <taxon>Pseudomonadota</taxon>
        <taxon>Candidatus Lambdaproteobacteria</taxon>
    </lineage>
</organism>
<evidence type="ECO:0000256" key="1">
    <source>
        <dbReference type="ARBA" id="ARBA00005854"/>
    </source>
</evidence>
<dbReference type="Pfam" id="PF02826">
    <property type="entry name" value="2-Hacid_dh_C"/>
    <property type="match status" value="1"/>
</dbReference>
<dbReference type="GO" id="GO:0005737">
    <property type="term" value="C:cytoplasm"/>
    <property type="evidence" value="ECO:0007669"/>
    <property type="project" value="InterPro"/>
</dbReference>
<evidence type="ECO:0000313" key="9">
    <source>
        <dbReference type="EMBL" id="OGG95202.1"/>
    </source>
</evidence>
<evidence type="ECO:0000313" key="10">
    <source>
        <dbReference type="Proteomes" id="UP000178449"/>
    </source>
</evidence>
<evidence type="ECO:0008006" key="11">
    <source>
        <dbReference type="Google" id="ProtNLM"/>
    </source>
</evidence>
<dbReference type="InterPro" id="IPR006140">
    <property type="entry name" value="D-isomer_DH_NAD-bd"/>
</dbReference>
<dbReference type="Pfam" id="PF00389">
    <property type="entry name" value="2-Hacid_dh"/>
    <property type="match status" value="1"/>
</dbReference>
<dbReference type="Proteomes" id="UP000178449">
    <property type="component" value="Unassembled WGS sequence"/>
</dbReference>
<keyword evidence="3 6" id="KW-0560">Oxidoreductase</keyword>
<dbReference type="InterPro" id="IPR020921">
    <property type="entry name" value="Erythronate-4-P_DHase"/>
</dbReference>
<accession>A0A1F6GAR0</accession>
<dbReference type="InterPro" id="IPR038251">
    <property type="entry name" value="PdxB_dimer_sf"/>
</dbReference>
<evidence type="ECO:0000259" key="7">
    <source>
        <dbReference type="Pfam" id="PF00389"/>
    </source>
</evidence>
<dbReference type="Gene3D" id="3.40.50.720">
    <property type="entry name" value="NAD(P)-binding Rossmann-like Domain"/>
    <property type="match status" value="2"/>
</dbReference>
<dbReference type="InterPro" id="IPR006139">
    <property type="entry name" value="D-isomer_2_OHA_DH_cat_dom"/>
</dbReference>
<evidence type="ECO:0000256" key="5">
    <source>
        <dbReference type="ARBA" id="ARBA00023096"/>
    </source>
</evidence>
<dbReference type="SUPFAM" id="SSF51735">
    <property type="entry name" value="NAD(P)-binding Rossmann-fold domains"/>
    <property type="match status" value="1"/>
</dbReference>
<dbReference type="EMBL" id="MFNE01000026">
    <property type="protein sequence ID" value="OGG95202.1"/>
    <property type="molecule type" value="Genomic_DNA"/>
</dbReference>
<dbReference type="STRING" id="1817772.A2527_08500"/>
<feature type="domain" description="D-isomer specific 2-hydroxyacid dehydrogenase NAD-binding" evidence="8">
    <location>
        <begin position="102"/>
        <end position="251"/>
    </location>
</feature>
<dbReference type="InterPro" id="IPR036291">
    <property type="entry name" value="NAD(P)-bd_dom_sf"/>
</dbReference>
<dbReference type="GO" id="GO:0051287">
    <property type="term" value="F:NAD binding"/>
    <property type="evidence" value="ECO:0007669"/>
    <property type="project" value="InterPro"/>
</dbReference>
<dbReference type="AlphaFoldDB" id="A0A1F6GAR0"/>
<dbReference type="CDD" id="cd12158">
    <property type="entry name" value="ErythrP_dh"/>
    <property type="match status" value="1"/>
</dbReference>
<proteinExistence type="inferred from homology"/>
<name>A0A1F6GAR0_9PROT</name>
<dbReference type="PANTHER" id="PTHR43761">
    <property type="entry name" value="D-ISOMER SPECIFIC 2-HYDROXYACID DEHYDROGENASE FAMILY PROTEIN (AFU_ORTHOLOGUE AFUA_1G13630)"/>
    <property type="match status" value="1"/>
</dbReference>
<keyword evidence="5" id="KW-0664">Pyridoxine biosynthesis</keyword>
<feature type="domain" description="D-isomer specific 2-hydroxyacid dehydrogenase catalytic" evidence="7">
    <location>
        <begin position="33"/>
        <end position="270"/>
    </location>
</feature>
<evidence type="ECO:0000256" key="3">
    <source>
        <dbReference type="ARBA" id="ARBA00023002"/>
    </source>
</evidence>
<dbReference type="GO" id="GO:0033711">
    <property type="term" value="F:4-phosphoerythronate dehydrogenase activity"/>
    <property type="evidence" value="ECO:0007669"/>
    <property type="project" value="InterPro"/>
</dbReference>
<reference evidence="9 10" key="1">
    <citation type="journal article" date="2016" name="Nat. Commun.">
        <title>Thousands of microbial genomes shed light on interconnected biogeochemical processes in an aquifer system.</title>
        <authorList>
            <person name="Anantharaman K."/>
            <person name="Brown C.T."/>
            <person name="Hug L.A."/>
            <person name="Sharon I."/>
            <person name="Castelle C.J."/>
            <person name="Probst A.J."/>
            <person name="Thomas B.C."/>
            <person name="Singh A."/>
            <person name="Wilkins M.J."/>
            <person name="Karaoz U."/>
            <person name="Brodie E.L."/>
            <person name="Williams K.H."/>
            <person name="Hubbard S.S."/>
            <person name="Banfield J.F."/>
        </authorList>
    </citation>
    <scope>NUCLEOTIDE SEQUENCE [LARGE SCALE GENOMIC DNA]</scope>
</reference>
<evidence type="ECO:0000256" key="6">
    <source>
        <dbReference type="RuleBase" id="RU003719"/>
    </source>
</evidence>
<comment type="caution">
    <text evidence="9">The sequence shown here is derived from an EMBL/GenBank/DDBJ whole genome shotgun (WGS) entry which is preliminary data.</text>
</comment>
<gene>
    <name evidence="9" type="ORF">A2527_08500</name>
</gene>
<evidence type="ECO:0000256" key="2">
    <source>
        <dbReference type="ARBA" id="ARBA00022490"/>
    </source>
</evidence>